<evidence type="ECO:0000313" key="3">
    <source>
        <dbReference type="Proteomes" id="UP000437736"/>
    </source>
</evidence>
<gene>
    <name evidence="2" type="ORF">GHK86_17675</name>
</gene>
<dbReference type="InterPro" id="IPR021888">
    <property type="entry name" value="DUF3499"/>
</dbReference>
<accession>A0ABW9QXF4</accession>
<reference evidence="2 3" key="1">
    <citation type="submission" date="2019-11" db="EMBL/GenBank/DDBJ databases">
        <title>Acidiferrimicrobium australis gen. nov., sp. nov., an acidophilic and obligately heterotrophic, member of the Actinobacteria that catalyses dissimilatory oxido- reduction of iron isolated from metal-rich acidic water in Chile.</title>
        <authorList>
            <person name="Gonzalez D."/>
            <person name="Huber K."/>
            <person name="Hedrich S."/>
            <person name="Rojas-Villalobos C."/>
            <person name="Quatrini R."/>
            <person name="Dinamarca M.A."/>
            <person name="Schwarz A."/>
            <person name="Canales C."/>
            <person name="Nancucheo I."/>
        </authorList>
    </citation>
    <scope>NUCLEOTIDE SEQUENCE [LARGE SCALE GENOMIC DNA]</scope>
    <source>
        <strain evidence="2 3">USS-CCA1</strain>
    </source>
</reference>
<sequence>MAPTSCARPGCQGSAVAWLTYDYGAQQVWLDDRPGPAGDQWGLCQGHAARLRVPRGWSQVDRRAGAIPPGTDPWEPPAALVS</sequence>
<name>A0ABW9QXF4_9ACTN</name>
<dbReference type="Pfam" id="PF12005">
    <property type="entry name" value="DUF3499"/>
    <property type="match status" value="1"/>
</dbReference>
<evidence type="ECO:0000256" key="1">
    <source>
        <dbReference type="SAM" id="MobiDB-lite"/>
    </source>
</evidence>
<feature type="region of interest" description="Disordered" evidence="1">
    <location>
        <begin position="63"/>
        <end position="82"/>
    </location>
</feature>
<keyword evidence="3" id="KW-1185">Reference proteome</keyword>
<comment type="caution">
    <text evidence="2">The sequence shown here is derived from an EMBL/GenBank/DDBJ whole genome shotgun (WGS) entry which is preliminary data.</text>
</comment>
<evidence type="ECO:0000313" key="2">
    <source>
        <dbReference type="EMBL" id="MST34544.1"/>
    </source>
</evidence>
<dbReference type="EMBL" id="WJHE01001063">
    <property type="protein sequence ID" value="MST34544.1"/>
    <property type="molecule type" value="Genomic_DNA"/>
</dbReference>
<organism evidence="2 3">
    <name type="scientific">Acidiferrimicrobium australe</name>
    <dbReference type="NCBI Taxonomy" id="2664430"/>
    <lineage>
        <taxon>Bacteria</taxon>
        <taxon>Bacillati</taxon>
        <taxon>Actinomycetota</taxon>
        <taxon>Acidimicrobiia</taxon>
        <taxon>Acidimicrobiales</taxon>
        <taxon>Acidimicrobiaceae</taxon>
        <taxon>Acidiferrimicrobium</taxon>
    </lineage>
</organism>
<protein>
    <submittedName>
        <fullName evidence="2">DUF3499 family protein</fullName>
    </submittedName>
</protein>
<dbReference type="Proteomes" id="UP000437736">
    <property type="component" value="Unassembled WGS sequence"/>
</dbReference>
<proteinExistence type="predicted"/>